<geneLocation type="plasmid" evidence="8 9">
    <name>pREB7</name>
</geneLocation>
<gene>
    <name evidence="7 8" type="primary">psbU</name>
    <name evidence="8" type="ordered locus">AM1_G0114</name>
</gene>
<dbReference type="SMR" id="A8ZQK8"/>
<dbReference type="NCBIfam" id="NF002708">
    <property type="entry name" value="PRK02515.1"/>
    <property type="match status" value="1"/>
</dbReference>
<dbReference type="GO" id="GO:0042549">
    <property type="term" value="P:photosystem II stabilization"/>
    <property type="evidence" value="ECO:0007669"/>
    <property type="project" value="InterPro"/>
</dbReference>
<dbReference type="EMBL" id="CP000844">
    <property type="protein sequence ID" value="ABW33294.1"/>
    <property type="molecule type" value="Genomic_DNA"/>
</dbReference>
<dbReference type="GO" id="GO:0019898">
    <property type="term" value="C:extrinsic component of membrane"/>
    <property type="evidence" value="ECO:0007669"/>
    <property type="project" value="InterPro"/>
</dbReference>
<evidence type="ECO:0000256" key="5">
    <source>
        <dbReference type="ARBA" id="ARBA00023136"/>
    </source>
</evidence>
<dbReference type="Pfam" id="PF06514">
    <property type="entry name" value="PsbU"/>
    <property type="match status" value="1"/>
</dbReference>
<evidence type="ECO:0000256" key="3">
    <source>
        <dbReference type="ARBA" id="ARBA00022982"/>
    </source>
</evidence>
<evidence type="ECO:0000256" key="6">
    <source>
        <dbReference type="ARBA" id="ARBA00023276"/>
    </source>
</evidence>
<dbReference type="InterPro" id="IPR010527">
    <property type="entry name" value="PSII_PsbU"/>
</dbReference>
<keyword evidence="5 7" id="KW-0472">Membrane</keyword>
<keyword evidence="7" id="KW-0813">Transport</keyword>
<dbReference type="HAMAP" id="MF_00589">
    <property type="entry name" value="PSII_PsbU"/>
    <property type="match status" value="1"/>
</dbReference>
<evidence type="ECO:0000256" key="7">
    <source>
        <dbReference type="HAMAP-Rule" id="MF_00589"/>
    </source>
</evidence>
<comment type="subcellular location">
    <subcellularLocation>
        <location evidence="7">Cellular thylakoid membrane</location>
        <topology evidence="7">Peripheral membrane protein</topology>
        <orientation evidence="7">Lumenal side</orientation>
    </subcellularLocation>
    <subcellularLocation>
        <location evidence="1">Membrane</location>
        <topology evidence="1">Peripheral membrane protein</topology>
    </subcellularLocation>
</comment>
<keyword evidence="4 7" id="KW-0793">Thylakoid</keyword>
<evidence type="ECO:0000256" key="1">
    <source>
        <dbReference type="ARBA" id="ARBA00004170"/>
    </source>
</evidence>
<keyword evidence="3 7" id="KW-0249">Electron transport</keyword>
<comment type="similarity">
    <text evidence="2 7">Belongs to the PsbU family.</text>
</comment>
<comment type="subunit">
    <text evidence="7">PSII is composed of 1 copy each of membrane proteins PsbA, PsbB, PsbC, PsbD, PsbE, PsbF, PsbH, PsbI, PsbJ, PsbK, PsbL, PsbM, PsbT, PsbX, PsbY, PsbZ, Psb30/Ycf12, peripheral proteins PsbO, CyanoQ (PsbQ), PsbU, PsbV and a large number of cofactors. It forms dimeric complexes.</text>
</comment>
<evidence type="ECO:0000313" key="8">
    <source>
        <dbReference type="EMBL" id="ABW33294.1"/>
    </source>
</evidence>
<dbReference type="SUPFAM" id="SSF81585">
    <property type="entry name" value="PsbU/PolX domain-like"/>
    <property type="match status" value="1"/>
</dbReference>
<dbReference type="Gene3D" id="1.10.150.320">
    <property type="entry name" value="Photosystem II 12 kDa extrinsic protein"/>
    <property type="match status" value="1"/>
</dbReference>
<keyword evidence="8" id="KW-0614">Plasmid</keyword>
<comment type="function">
    <text evidence="7">One of the extrinsic, lumenal subunits of photosystem II (PSII). PSII is a light-driven water plastoquinone oxidoreductase, using light energy to abstract electrons from H(2)O, generating a proton gradient subsequently used for ATP formation. The extrinsic proteins stabilize the structure of photosystem II oxygen-evolving complex (OEC), the ion environment of oxygen evolution and protect the OEC against heat-induced inactivation.</text>
</comment>
<dbReference type="Proteomes" id="UP000000268">
    <property type="component" value="Plasmid pREB7"/>
</dbReference>
<dbReference type="GO" id="GO:0009654">
    <property type="term" value="C:photosystem II oxygen evolving complex"/>
    <property type="evidence" value="ECO:0007669"/>
    <property type="project" value="InterPro"/>
</dbReference>
<dbReference type="HOGENOM" id="CLU_141240_1_0_3"/>
<dbReference type="RefSeq" id="WP_012168360.1">
    <property type="nucleotide sequence ID" value="NC_009932.1"/>
</dbReference>
<evidence type="ECO:0000256" key="2">
    <source>
        <dbReference type="ARBA" id="ARBA00010827"/>
    </source>
</evidence>
<keyword evidence="6 7" id="KW-0604">Photosystem II</keyword>
<dbReference type="OrthoDB" id="463369at2"/>
<dbReference type="PROSITE" id="PS51257">
    <property type="entry name" value="PROKAR_LIPOPROTEIN"/>
    <property type="match status" value="1"/>
</dbReference>
<evidence type="ECO:0000256" key="4">
    <source>
        <dbReference type="ARBA" id="ARBA00023078"/>
    </source>
</evidence>
<dbReference type="AlphaFoldDB" id="A8ZQK8"/>
<dbReference type="KEGG" id="amr:AM1_G0114"/>
<name>A8ZQK8_ACAM1</name>
<keyword evidence="9" id="KW-1185">Reference proteome</keyword>
<dbReference type="GO" id="GO:0015979">
    <property type="term" value="P:photosynthesis"/>
    <property type="evidence" value="ECO:0007669"/>
    <property type="project" value="UniProtKB-UniRule"/>
</dbReference>
<organism evidence="8 9">
    <name type="scientific">Acaryochloris marina (strain MBIC 11017)</name>
    <dbReference type="NCBI Taxonomy" id="329726"/>
    <lineage>
        <taxon>Bacteria</taxon>
        <taxon>Bacillati</taxon>
        <taxon>Cyanobacteriota</taxon>
        <taxon>Cyanophyceae</taxon>
        <taxon>Acaryochloridales</taxon>
        <taxon>Acaryochloridaceae</taxon>
        <taxon>Acaryochloris</taxon>
    </lineage>
</organism>
<protein>
    <recommendedName>
        <fullName evidence="7">Photosystem II extrinsic protein U</fullName>
        <shortName evidence="7">PSII-U</shortName>
        <shortName evidence="7">PsbU</shortName>
    </recommendedName>
    <alternativeName>
        <fullName evidence="7">Photosystem II 12 kDa extrinsic protein</fullName>
        <shortName evidence="7">PS II complex 12 kDa extrinsic protein</shortName>
    </alternativeName>
</protein>
<proteinExistence type="inferred from homology"/>
<dbReference type="GO" id="GO:0031676">
    <property type="term" value="C:plasma membrane-derived thylakoid membrane"/>
    <property type="evidence" value="ECO:0007669"/>
    <property type="project" value="UniProtKB-SubCell"/>
</dbReference>
<accession>A8ZQK8</accession>
<sequence length="147" mass="16193">MRLFIRRFALLTLVVASCLSLMGWLQPVSALDIQGQSNSPGLLAAAYRNPVDAKLETDYGQKIDLNNTNVIAFSQYKGLYPTIAGKVVQNAPYSSVEEVLNIDGLTEPQKKLLQQHMGDFTVTDPDPALVGGQDRYNTGAYYPVRRS</sequence>
<reference evidence="8 9" key="1">
    <citation type="journal article" date="2008" name="Proc. Natl. Acad. Sci. U.S.A.">
        <title>Niche adaptation and genome expansion in the chlorophyll d-producing cyanobacterium Acaryochloris marina.</title>
        <authorList>
            <person name="Swingley W.D."/>
            <person name="Chen M."/>
            <person name="Cheung P.C."/>
            <person name="Conrad A.L."/>
            <person name="Dejesa L.C."/>
            <person name="Hao J."/>
            <person name="Honchak B.M."/>
            <person name="Karbach L.E."/>
            <person name="Kurdoglu A."/>
            <person name="Lahiri S."/>
            <person name="Mastrian S.D."/>
            <person name="Miyashita H."/>
            <person name="Page L."/>
            <person name="Ramakrishna P."/>
            <person name="Satoh S."/>
            <person name="Sattley W.M."/>
            <person name="Shimada Y."/>
            <person name="Taylor H.L."/>
            <person name="Tomo T."/>
            <person name="Tsuchiya T."/>
            <person name="Wang Z.T."/>
            <person name="Raymond J."/>
            <person name="Mimuro M."/>
            <person name="Blankenship R.E."/>
            <person name="Touchman J.W."/>
        </authorList>
    </citation>
    <scope>NUCLEOTIDE SEQUENCE [LARGE SCALE GENOMIC DNA]</scope>
    <source>
        <strain evidence="9">MBIC 11017</strain>
        <plasmid evidence="9">Plasmid pREB7</plasmid>
    </source>
</reference>
<evidence type="ECO:0000313" key="9">
    <source>
        <dbReference type="Proteomes" id="UP000000268"/>
    </source>
</evidence>
<keyword evidence="7" id="KW-0602">Photosynthesis</keyword>
<dbReference type="eggNOG" id="COG1555">
    <property type="taxonomic scope" value="Bacteria"/>
</dbReference>